<organism evidence="2 3">
    <name type="scientific">Oryza rufipogon</name>
    <name type="common">Brownbeard rice</name>
    <name type="synonym">Asian wild rice</name>
    <dbReference type="NCBI Taxonomy" id="4529"/>
    <lineage>
        <taxon>Eukaryota</taxon>
        <taxon>Viridiplantae</taxon>
        <taxon>Streptophyta</taxon>
        <taxon>Embryophyta</taxon>
        <taxon>Tracheophyta</taxon>
        <taxon>Spermatophyta</taxon>
        <taxon>Magnoliopsida</taxon>
        <taxon>Liliopsida</taxon>
        <taxon>Poales</taxon>
        <taxon>Poaceae</taxon>
        <taxon>BOP clade</taxon>
        <taxon>Oryzoideae</taxon>
        <taxon>Oryzeae</taxon>
        <taxon>Oryzinae</taxon>
        <taxon>Oryza</taxon>
    </lineage>
</organism>
<proteinExistence type="predicted"/>
<dbReference type="EnsemblPlants" id="ORUFI07G02540.1">
    <property type="protein sequence ID" value="ORUFI07G02540.1"/>
    <property type="gene ID" value="ORUFI07G02540"/>
</dbReference>
<evidence type="ECO:0000313" key="3">
    <source>
        <dbReference type="Proteomes" id="UP000008022"/>
    </source>
</evidence>
<dbReference type="HOGENOM" id="CLU_2965052_0_0_1"/>
<keyword evidence="3" id="KW-1185">Reference proteome</keyword>
<accession>A0A0E0Q3X4</accession>
<dbReference type="Gramene" id="ORUFI07G02540.1">
    <property type="protein sequence ID" value="ORUFI07G02540.1"/>
    <property type="gene ID" value="ORUFI07G02540"/>
</dbReference>
<name>A0A0E0Q3X4_ORYRU</name>
<sequence>MFRIQVTSSMPSHHAISFTSTSSPFTPKYPIQSRSDLRDRHHLSPTPVAEVHLRFLPLR</sequence>
<evidence type="ECO:0000256" key="1">
    <source>
        <dbReference type="SAM" id="MobiDB-lite"/>
    </source>
</evidence>
<feature type="compositionally biased region" description="Polar residues" evidence="1">
    <location>
        <begin position="1"/>
        <end position="11"/>
    </location>
</feature>
<dbReference type="Proteomes" id="UP000008022">
    <property type="component" value="Unassembled WGS sequence"/>
</dbReference>
<feature type="compositionally biased region" description="Low complexity" evidence="1">
    <location>
        <begin position="17"/>
        <end position="26"/>
    </location>
</feature>
<dbReference type="AlphaFoldDB" id="A0A0E0Q3X4"/>
<evidence type="ECO:0000313" key="2">
    <source>
        <dbReference type="EnsemblPlants" id="ORUFI07G02540.1"/>
    </source>
</evidence>
<reference evidence="3" key="1">
    <citation type="submission" date="2013-06" db="EMBL/GenBank/DDBJ databases">
        <authorList>
            <person name="Zhao Q."/>
        </authorList>
    </citation>
    <scope>NUCLEOTIDE SEQUENCE</scope>
    <source>
        <strain evidence="3">cv. W1943</strain>
    </source>
</reference>
<reference evidence="2" key="2">
    <citation type="submission" date="2015-06" db="UniProtKB">
        <authorList>
            <consortium name="EnsemblPlants"/>
        </authorList>
    </citation>
    <scope>IDENTIFICATION</scope>
</reference>
<feature type="region of interest" description="Disordered" evidence="1">
    <location>
        <begin position="1"/>
        <end position="43"/>
    </location>
</feature>
<protein>
    <submittedName>
        <fullName evidence="2">Uncharacterized protein</fullName>
    </submittedName>
</protein>